<proteinExistence type="predicted"/>
<evidence type="ECO:0000256" key="1">
    <source>
        <dbReference type="SAM" id="Phobius"/>
    </source>
</evidence>
<feature type="transmembrane region" description="Helical" evidence="1">
    <location>
        <begin position="45"/>
        <end position="65"/>
    </location>
</feature>
<dbReference type="AlphaFoldDB" id="W0FHZ0"/>
<feature type="transmembrane region" description="Helical" evidence="1">
    <location>
        <begin position="18"/>
        <end position="39"/>
    </location>
</feature>
<reference evidence="2" key="1">
    <citation type="journal article" date="2013" name="PLoS ONE">
        <title>Metagenomic insights into the carbohydrate-active enzymes carried by the microorganisms adhering to solid digesta in the rumen of cows.</title>
        <authorList>
            <person name="Wang L."/>
            <person name="Hatem A."/>
            <person name="Catalyurek U.V."/>
            <person name="Morrison M."/>
            <person name="Yu Z."/>
        </authorList>
    </citation>
    <scope>NUCLEOTIDE SEQUENCE</scope>
</reference>
<name>W0FHZ0_9BACT</name>
<feature type="transmembrane region" description="Helical" evidence="1">
    <location>
        <begin position="258"/>
        <end position="279"/>
    </location>
</feature>
<dbReference type="EMBL" id="KC246791">
    <property type="protein sequence ID" value="AHF24371.1"/>
    <property type="molecule type" value="Genomic_DNA"/>
</dbReference>
<feature type="transmembrane region" description="Helical" evidence="1">
    <location>
        <begin position="105"/>
        <end position="126"/>
    </location>
</feature>
<feature type="transmembrane region" description="Helical" evidence="1">
    <location>
        <begin position="200"/>
        <end position="223"/>
    </location>
</feature>
<sequence>MNNKDIYRRTLSFSIRRLLWDVAAFLILAALAGAGYLLAEKLTNRGLIGLGIGALAGIIAVAIFLRYISYTYKAGQIAMMTRAVAEGTLPEDVIGEGKKVVKERFATVAAFFAVTRIISGIFNQLGNGIISVGEKLGGDSGKTVGNAISIILQVIISYLSDCCLGWVFYRRNVKAARATCEGAVLFFKHGKTLARNMGRVFGMGLASLVAIGGAFTGVFYLIASRFPALFARLGAEVAEAAVRLEQTIPAYVTEPNGLMWICAALAGVILWAILHTAFVRPFVLVGVLRNYIESGIQEIPSEASFALLDSKSAKFKKLHANLA</sequence>
<keyword evidence="1" id="KW-0812">Transmembrane</keyword>
<evidence type="ECO:0000313" key="2">
    <source>
        <dbReference type="EMBL" id="AHF24371.1"/>
    </source>
</evidence>
<organism evidence="2">
    <name type="scientific">uncultured bacterium Contig575</name>
    <dbReference type="NCBI Taxonomy" id="1393592"/>
    <lineage>
        <taxon>Bacteria</taxon>
        <taxon>environmental samples</taxon>
    </lineage>
</organism>
<keyword evidence="1" id="KW-1133">Transmembrane helix</keyword>
<keyword evidence="1" id="KW-0472">Membrane</keyword>
<protein>
    <submittedName>
        <fullName evidence="2">Uncharacterized protein</fullName>
    </submittedName>
</protein>
<feature type="transmembrane region" description="Helical" evidence="1">
    <location>
        <begin position="146"/>
        <end position="169"/>
    </location>
</feature>
<accession>W0FHZ0</accession>